<evidence type="ECO:0000313" key="1">
    <source>
        <dbReference type="EMBL" id="JAH91742.1"/>
    </source>
</evidence>
<reference evidence="1" key="2">
    <citation type="journal article" date="2015" name="Fish Shellfish Immunol.">
        <title>Early steps in the European eel (Anguilla anguilla)-Vibrio vulnificus interaction in the gills: Role of the RtxA13 toxin.</title>
        <authorList>
            <person name="Callol A."/>
            <person name="Pajuelo D."/>
            <person name="Ebbesson L."/>
            <person name="Teles M."/>
            <person name="MacKenzie S."/>
            <person name="Amaro C."/>
        </authorList>
    </citation>
    <scope>NUCLEOTIDE SEQUENCE</scope>
</reference>
<sequence length="45" mass="5671">MVKRNDRYRFQIYACLLDRGKLMQFWRKTLFHGIVERINVYLIHK</sequence>
<protein>
    <submittedName>
        <fullName evidence="1">Uncharacterized protein</fullName>
    </submittedName>
</protein>
<dbReference type="AlphaFoldDB" id="A0A0E9WN25"/>
<dbReference type="EMBL" id="GBXM01016835">
    <property type="protein sequence ID" value="JAH91742.1"/>
    <property type="molecule type" value="Transcribed_RNA"/>
</dbReference>
<reference evidence="1" key="1">
    <citation type="submission" date="2014-11" db="EMBL/GenBank/DDBJ databases">
        <authorList>
            <person name="Amaro Gonzalez C."/>
        </authorList>
    </citation>
    <scope>NUCLEOTIDE SEQUENCE</scope>
</reference>
<accession>A0A0E9WN25</accession>
<proteinExistence type="predicted"/>
<organism evidence="1">
    <name type="scientific">Anguilla anguilla</name>
    <name type="common">European freshwater eel</name>
    <name type="synonym">Muraena anguilla</name>
    <dbReference type="NCBI Taxonomy" id="7936"/>
    <lineage>
        <taxon>Eukaryota</taxon>
        <taxon>Metazoa</taxon>
        <taxon>Chordata</taxon>
        <taxon>Craniata</taxon>
        <taxon>Vertebrata</taxon>
        <taxon>Euteleostomi</taxon>
        <taxon>Actinopterygii</taxon>
        <taxon>Neopterygii</taxon>
        <taxon>Teleostei</taxon>
        <taxon>Anguilliformes</taxon>
        <taxon>Anguillidae</taxon>
        <taxon>Anguilla</taxon>
    </lineage>
</organism>
<name>A0A0E9WN25_ANGAN</name>